<gene>
    <name evidence="3" type="ORF">CEURO_LOCUS18666</name>
</gene>
<sequence>MAATASPSTGTVIALLQFLQPSQVIGLVAIQPFFGGVNRTASETRLVKVDPLVSVDLTDWMWKAFLPATGEGMVDRDHEVVNVSGPRAVDISKLDFPATMVVVAGFDPLQDWQRRYYEWLKRSGKETYLLEYPNMIHAFYLFPQLPESLQMIQQVKDFILKQCSKC</sequence>
<dbReference type="AlphaFoldDB" id="A0A9P1EIP6"/>
<protein>
    <recommendedName>
        <fullName evidence="2">Alpha/beta hydrolase fold-3 domain-containing protein</fullName>
    </recommendedName>
</protein>
<evidence type="ECO:0000256" key="1">
    <source>
        <dbReference type="ARBA" id="ARBA00010515"/>
    </source>
</evidence>
<evidence type="ECO:0000259" key="2">
    <source>
        <dbReference type="Pfam" id="PF07859"/>
    </source>
</evidence>
<accession>A0A9P1EIP6</accession>
<name>A0A9P1EIP6_CUSEU</name>
<dbReference type="OrthoDB" id="408631at2759"/>
<evidence type="ECO:0000313" key="4">
    <source>
        <dbReference type="Proteomes" id="UP001152484"/>
    </source>
</evidence>
<dbReference type="InterPro" id="IPR029058">
    <property type="entry name" value="AB_hydrolase_fold"/>
</dbReference>
<feature type="domain" description="Alpha/beta hydrolase fold-3" evidence="2">
    <location>
        <begin position="22"/>
        <end position="140"/>
    </location>
</feature>
<dbReference type="PANTHER" id="PTHR23024:SF24">
    <property type="entry name" value="ALPHA_BETA HYDROLASE FOLD-3 DOMAIN-CONTAINING PROTEIN"/>
    <property type="match status" value="1"/>
</dbReference>
<dbReference type="SUPFAM" id="SSF53474">
    <property type="entry name" value="alpha/beta-Hydrolases"/>
    <property type="match status" value="1"/>
</dbReference>
<dbReference type="EMBL" id="CAMAPE010000053">
    <property type="protein sequence ID" value="CAH9109981.1"/>
    <property type="molecule type" value="Genomic_DNA"/>
</dbReference>
<reference evidence="3" key="1">
    <citation type="submission" date="2022-07" db="EMBL/GenBank/DDBJ databases">
        <authorList>
            <person name="Macas J."/>
            <person name="Novak P."/>
            <person name="Neumann P."/>
        </authorList>
    </citation>
    <scope>NUCLEOTIDE SEQUENCE</scope>
</reference>
<dbReference type="GO" id="GO:0016787">
    <property type="term" value="F:hydrolase activity"/>
    <property type="evidence" value="ECO:0007669"/>
    <property type="project" value="InterPro"/>
</dbReference>
<organism evidence="3 4">
    <name type="scientific">Cuscuta europaea</name>
    <name type="common">European dodder</name>
    <dbReference type="NCBI Taxonomy" id="41803"/>
    <lineage>
        <taxon>Eukaryota</taxon>
        <taxon>Viridiplantae</taxon>
        <taxon>Streptophyta</taxon>
        <taxon>Embryophyta</taxon>
        <taxon>Tracheophyta</taxon>
        <taxon>Spermatophyta</taxon>
        <taxon>Magnoliopsida</taxon>
        <taxon>eudicotyledons</taxon>
        <taxon>Gunneridae</taxon>
        <taxon>Pentapetalae</taxon>
        <taxon>asterids</taxon>
        <taxon>lamiids</taxon>
        <taxon>Solanales</taxon>
        <taxon>Convolvulaceae</taxon>
        <taxon>Cuscuteae</taxon>
        <taxon>Cuscuta</taxon>
        <taxon>Cuscuta subgen. Cuscuta</taxon>
    </lineage>
</organism>
<dbReference type="Gene3D" id="3.40.50.1820">
    <property type="entry name" value="alpha/beta hydrolase"/>
    <property type="match status" value="1"/>
</dbReference>
<dbReference type="PANTHER" id="PTHR23024">
    <property type="entry name" value="ARYLACETAMIDE DEACETYLASE"/>
    <property type="match status" value="1"/>
</dbReference>
<comment type="similarity">
    <text evidence="1">Belongs to the 'GDXG' lipolytic enzyme family.</text>
</comment>
<evidence type="ECO:0000313" key="3">
    <source>
        <dbReference type="EMBL" id="CAH9109981.1"/>
    </source>
</evidence>
<keyword evidence="4" id="KW-1185">Reference proteome</keyword>
<dbReference type="Proteomes" id="UP001152484">
    <property type="component" value="Unassembled WGS sequence"/>
</dbReference>
<dbReference type="InterPro" id="IPR050466">
    <property type="entry name" value="Carboxylest/Gibb_receptor"/>
</dbReference>
<dbReference type="Pfam" id="PF07859">
    <property type="entry name" value="Abhydrolase_3"/>
    <property type="match status" value="1"/>
</dbReference>
<proteinExistence type="inferred from homology"/>
<comment type="caution">
    <text evidence="3">The sequence shown here is derived from an EMBL/GenBank/DDBJ whole genome shotgun (WGS) entry which is preliminary data.</text>
</comment>
<dbReference type="InterPro" id="IPR013094">
    <property type="entry name" value="AB_hydrolase_3"/>
</dbReference>